<keyword evidence="5 10" id="KW-0547">Nucleotide-binding</keyword>
<dbReference type="InterPro" id="IPR023797">
    <property type="entry name" value="RNA3'_phos_cyclase_dom"/>
</dbReference>
<comment type="catalytic activity">
    <reaction evidence="6">
        <text>a 3'-end 3'-phospho-ribonucleotide-RNA + ATP = a 3'-end 2',3'-cyclophospho-ribonucleotide-RNA + AMP + diphosphate</text>
        <dbReference type="Rhea" id="RHEA:23976"/>
        <dbReference type="Rhea" id="RHEA-COMP:10463"/>
        <dbReference type="Rhea" id="RHEA-COMP:10464"/>
        <dbReference type="ChEBI" id="CHEBI:30616"/>
        <dbReference type="ChEBI" id="CHEBI:33019"/>
        <dbReference type="ChEBI" id="CHEBI:83062"/>
        <dbReference type="ChEBI" id="CHEBI:83064"/>
        <dbReference type="ChEBI" id="CHEBI:456215"/>
        <dbReference type="EC" id="6.5.1.4"/>
    </reaction>
</comment>
<evidence type="ECO:0000259" key="12">
    <source>
        <dbReference type="Pfam" id="PF05189"/>
    </source>
</evidence>
<dbReference type="GO" id="GO:0003963">
    <property type="term" value="F:RNA-3'-phosphate cyclase activity"/>
    <property type="evidence" value="ECO:0007669"/>
    <property type="project" value="UniProtKB-EC"/>
</dbReference>
<dbReference type="GO" id="GO:0005634">
    <property type="term" value="C:nucleus"/>
    <property type="evidence" value="ECO:0007669"/>
    <property type="project" value="TreeGrafter"/>
</dbReference>
<evidence type="ECO:0000256" key="3">
    <source>
        <dbReference type="ARBA" id="ARBA00021428"/>
    </source>
</evidence>
<dbReference type="InterPro" id="IPR036553">
    <property type="entry name" value="RPTC_insert"/>
</dbReference>
<evidence type="ECO:0000256" key="4">
    <source>
        <dbReference type="ARBA" id="ARBA00022598"/>
    </source>
</evidence>
<protein>
    <recommendedName>
        <fullName evidence="3">RNA 3'-terminal phosphate cyclase</fullName>
        <ecNumber evidence="2">6.5.1.4</ecNumber>
    </recommendedName>
    <alternativeName>
        <fullName evidence="7">RNA terminal phosphate cyclase domain-containing protein 1</fullName>
    </alternativeName>
</protein>
<evidence type="ECO:0000256" key="2">
    <source>
        <dbReference type="ARBA" id="ARBA00012725"/>
    </source>
</evidence>
<dbReference type="InterPro" id="IPR037136">
    <property type="entry name" value="RNA3'_phos_cyclase_dom_sf"/>
</dbReference>
<evidence type="ECO:0000313" key="14">
    <source>
        <dbReference type="Proteomes" id="UP001054945"/>
    </source>
</evidence>
<dbReference type="FunFam" id="3.30.360.20:FF:000002">
    <property type="entry name" value="RNA terminal phosphate cyclase-like 1"/>
    <property type="match status" value="1"/>
</dbReference>
<dbReference type="Proteomes" id="UP001054945">
    <property type="component" value="Unassembled WGS sequence"/>
</dbReference>
<keyword evidence="4" id="KW-0436">Ligase</keyword>
<dbReference type="Pfam" id="PF05189">
    <property type="entry name" value="RTC_insert"/>
    <property type="match status" value="1"/>
</dbReference>
<name>A0AAV4Y5G7_CAEEX</name>
<evidence type="ECO:0000256" key="7">
    <source>
        <dbReference type="ARBA" id="ARBA00032543"/>
    </source>
</evidence>
<evidence type="ECO:0000259" key="11">
    <source>
        <dbReference type="Pfam" id="PF01137"/>
    </source>
</evidence>
<sequence length="352" mass="37843">MSQELIEIDGGTMEGGGQILRMSLAFSALLKKPIKVFNIRAGRSKPDLGVNLMRDITNGRLQGAQEGSTEITFYPGNIVGGKYFADPGTAGSVMLLFQVSFPCLLFADKPSELRFRGGTNAEMAPQIDETLMIFKPIVKLFQADFSCTIQKRGYFPRGGGEVNFKVNTCPSHLQAVEILEAGEVVEIEGRSFVAGVLPIKMAHGMADGACRCLKSAFPNVTVKVERVKEPDHLAVGNGSGIVLKAKTSTGCLLGGSALGKRGVLVEEVGESAAKQLIDVVKNKACVDTYVQDQLVIFMALAKGKSRICIGSPTLHTKTAIYIAELMTEAKFTLIENGTEPIILECEGFGFQR</sequence>
<dbReference type="Gene3D" id="3.65.10.20">
    <property type="entry name" value="RNA 3'-terminal phosphate cyclase domain"/>
    <property type="match status" value="1"/>
</dbReference>
<dbReference type="Gene3D" id="3.30.360.20">
    <property type="entry name" value="RNA 3'-terminal phosphate cyclase, insert domain"/>
    <property type="match status" value="1"/>
</dbReference>
<feature type="binding site" evidence="10">
    <location>
        <position position="98"/>
    </location>
    <ligand>
        <name>ATP</name>
        <dbReference type="ChEBI" id="CHEBI:30616"/>
    </ligand>
</feature>
<dbReference type="SUPFAM" id="SSF55205">
    <property type="entry name" value="EPT/RTPC-like"/>
    <property type="match status" value="2"/>
</dbReference>
<feature type="domain" description="RNA 3'-terminal phosphate cyclase insert" evidence="12">
    <location>
        <begin position="180"/>
        <end position="279"/>
    </location>
</feature>
<dbReference type="PIRSF" id="PIRSF005378">
    <property type="entry name" value="RNA3'_term_phos_cycl_euk"/>
    <property type="match status" value="1"/>
</dbReference>
<dbReference type="InterPro" id="IPR013791">
    <property type="entry name" value="RNA3'-term_phos_cycl_insert"/>
</dbReference>
<dbReference type="EMBL" id="BPLR01018816">
    <property type="protein sequence ID" value="GIZ02487.1"/>
    <property type="molecule type" value="Genomic_DNA"/>
</dbReference>
<evidence type="ECO:0000313" key="13">
    <source>
        <dbReference type="EMBL" id="GIZ02487.1"/>
    </source>
</evidence>
<evidence type="ECO:0000256" key="6">
    <source>
        <dbReference type="ARBA" id="ARBA00024481"/>
    </source>
</evidence>
<evidence type="ECO:0000256" key="9">
    <source>
        <dbReference type="PIRSR" id="PIRSR005378-1"/>
    </source>
</evidence>
<comment type="caution">
    <text evidence="13">The sequence shown here is derived from an EMBL/GenBank/DDBJ whole genome shotgun (WGS) entry which is preliminary data.</text>
</comment>
<evidence type="ECO:0000256" key="8">
    <source>
        <dbReference type="ARBA" id="ARBA00045867"/>
    </source>
</evidence>
<evidence type="ECO:0000256" key="5">
    <source>
        <dbReference type="ARBA" id="ARBA00022741"/>
    </source>
</evidence>
<dbReference type="PANTHER" id="PTHR11096:SF0">
    <property type="entry name" value="RNA 3'-TERMINAL PHOSPHATE CYCLASE"/>
    <property type="match status" value="1"/>
</dbReference>
<dbReference type="SUPFAM" id="SSF52913">
    <property type="entry name" value="RNA 3'-terminal phosphate cyclase, RPTC, insert domain"/>
    <property type="match status" value="1"/>
</dbReference>
<evidence type="ECO:0000256" key="10">
    <source>
        <dbReference type="PIRSR" id="PIRSR005378-2"/>
    </source>
</evidence>
<dbReference type="InterPro" id="IPR000228">
    <property type="entry name" value="RNA3'_term_phos_cyc"/>
</dbReference>
<comment type="function">
    <text evidence="8">Catalyzes the conversion of 3'-phosphate to a 2',3'-cyclic phosphodiester at the end of RNA. The mechanism of action of the enzyme occurs in 3 steps: (A) adenylation of the enzyme by ATP; (B) transfer of adenylate to an RNA-N3'P to produce RNA-N3'PP5'A; (C) and attack of the adjacent 2'-hydroxyl on the 3'-phosphorus in the diester linkage to produce the cyclic end product. Likely functions in some aspects of cellular RNA processing. Function plays an important role in regulating axon regeneration by inhibiting central nervous system (CNS) axon regeneration following optic nerve injury.</text>
</comment>
<evidence type="ECO:0000256" key="1">
    <source>
        <dbReference type="ARBA" id="ARBA00009206"/>
    </source>
</evidence>
<comment type="similarity">
    <text evidence="1">Belongs to the RNA 3'-terminal cyclase family. Type 1 subfamily.</text>
</comment>
<organism evidence="13 14">
    <name type="scientific">Caerostris extrusa</name>
    <name type="common">Bark spider</name>
    <name type="synonym">Caerostris bankana</name>
    <dbReference type="NCBI Taxonomy" id="172846"/>
    <lineage>
        <taxon>Eukaryota</taxon>
        <taxon>Metazoa</taxon>
        <taxon>Ecdysozoa</taxon>
        <taxon>Arthropoda</taxon>
        <taxon>Chelicerata</taxon>
        <taxon>Arachnida</taxon>
        <taxon>Araneae</taxon>
        <taxon>Araneomorphae</taxon>
        <taxon>Entelegynae</taxon>
        <taxon>Araneoidea</taxon>
        <taxon>Araneidae</taxon>
        <taxon>Caerostris</taxon>
    </lineage>
</organism>
<dbReference type="GO" id="GO:0006396">
    <property type="term" value="P:RNA processing"/>
    <property type="evidence" value="ECO:0007669"/>
    <property type="project" value="InterPro"/>
</dbReference>
<dbReference type="GO" id="GO:0005524">
    <property type="term" value="F:ATP binding"/>
    <property type="evidence" value="ECO:0007669"/>
    <property type="project" value="UniProtKB-KW"/>
</dbReference>
<dbReference type="InterPro" id="IPR020719">
    <property type="entry name" value="RNA3'_term_phos_cycl-like_CS"/>
</dbReference>
<dbReference type="AlphaFoldDB" id="A0AAV4Y5G7"/>
<dbReference type="InterPro" id="IPR013792">
    <property type="entry name" value="RNA3'P_cycl/enolpyr_Trfase_a/b"/>
</dbReference>
<feature type="binding site" evidence="10">
    <location>
        <begin position="289"/>
        <end position="293"/>
    </location>
    <ligand>
        <name>ATP</name>
        <dbReference type="ChEBI" id="CHEBI:30616"/>
    </ligand>
</feature>
<dbReference type="PROSITE" id="PS01287">
    <property type="entry name" value="RTC"/>
    <property type="match status" value="1"/>
</dbReference>
<feature type="domain" description="RNA 3'-terminal phosphate cyclase" evidence="11">
    <location>
        <begin position="13"/>
        <end position="332"/>
    </location>
</feature>
<keyword evidence="14" id="KW-1185">Reference proteome</keyword>
<dbReference type="NCBIfam" id="TIGR03399">
    <property type="entry name" value="RNA_3prim_cycl"/>
    <property type="match status" value="1"/>
</dbReference>
<keyword evidence="10" id="KW-0067">ATP-binding</keyword>
<feature type="active site" description="Tele-AMP-histidine intermediate" evidence="9">
    <location>
        <position position="315"/>
    </location>
</feature>
<reference evidence="13 14" key="1">
    <citation type="submission" date="2021-06" db="EMBL/GenBank/DDBJ databases">
        <title>Caerostris extrusa draft genome.</title>
        <authorList>
            <person name="Kono N."/>
            <person name="Arakawa K."/>
        </authorList>
    </citation>
    <scope>NUCLEOTIDE SEQUENCE [LARGE SCALE GENOMIC DNA]</scope>
</reference>
<dbReference type="InterPro" id="IPR017770">
    <property type="entry name" value="RNA3'_term_phos_cyc_type_1"/>
</dbReference>
<proteinExistence type="inferred from homology"/>
<dbReference type="PANTHER" id="PTHR11096">
    <property type="entry name" value="RNA 3' TERMINAL PHOSPHATE CYCLASE"/>
    <property type="match status" value="1"/>
</dbReference>
<dbReference type="EC" id="6.5.1.4" evidence="2"/>
<dbReference type="Pfam" id="PF01137">
    <property type="entry name" value="RTC"/>
    <property type="match status" value="1"/>
</dbReference>
<gene>
    <name evidence="13" type="primary">RtcA</name>
    <name evidence="13" type="ORF">CEXT_728711</name>
</gene>
<accession>A0AAV4Y5G7</accession>